<proteinExistence type="predicted"/>
<dbReference type="Proteomes" id="UP000030816">
    <property type="component" value="Unassembled WGS sequence"/>
</dbReference>
<gene>
    <name evidence="2" type="ORF">MAM_02404</name>
</gene>
<accession>A0A0B2WU00</accession>
<keyword evidence="3" id="KW-1185">Reference proteome</keyword>
<sequence length="60" mass="6496">MNRQLLSPEAGSRDIQAPAGRTSWDKVRVKAKAKVNNGLSAGKKDDGMDGREQAATRQND</sequence>
<evidence type="ECO:0000313" key="3">
    <source>
        <dbReference type="Proteomes" id="UP000030816"/>
    </source>
</evidence>
<feature type="compositionally biased region" description="Basic and acidic residues" evidence="1">
    <location>
        <begin position="42"/>
        <end position="60"/>
    </location>
</feature>
<dbReference type="AlphaFoldDB" id="A0A0B2WU00"/>
<name>A0A0B2WU00_METAS</name>
<reference evidence="2 3" key="1">
    <citation type="journal article" date="2014" name="Proc. Natl. Acad. Sci. U.S.A.">
        <title>Trajectory and genomic determinants of fungal-pathogen speciation and host adaptation.</title>
        <authorList>
            <person name="Hu X."/>
            <person name="Xiao G."/>
            <person name="Zheng P."/>
            <person name="Shang Y."/>
            <person name="Su Y."/>
            <person name="Zhang X."/>
            <person name="Liu X."/>
            <person name="Zhan S."/>
            <person name="St Leger R.J."/>
            <person name="Wang C."/>
        </authorList>
    </citation>
    <scope>NUCLEOTIDE SEQUENCE [LARGE SCALE GENOMIC DNA]</scope>
    <source>
        <strain evidence="2 3">ARSEF 1941</strain>
    </source>
</reference>
<evidence type="ECO:0000313" key="2">
    <source>
        <dbReference type="EMBL" id="KHN99551.1"/>
    </source>
</evidence>
<evidence type="ECO:0000256" key="1">
    <source>
        <dbReference type="SAM" id="MobiDB-lite"/>
    </source>
</evidence>
<dbReference type="GeneID" id="63736859"/>
<dbReference type="RefSeq" id="XP_040680617.1">
    <property type="nucleotide sequence ID" value="XM_040821203.1"/>
</dbReference>
<protein>
    <submittedName>
        <fullName evidence="2">Uncharacterized protein</fullName>
    </submittedName>
</protein>
<comment type="caution">
    <text evidence="2">The sequence shown here is derived from an EMBL/GenBank/DDBJ whole genome shotgun (WGS) entry which is preliminary data.</text>
</comment>
<feature type="region of interest" description="Disordered" evidence="1">
    <location>
        <begin position="1"/>
        <end position="60"/>
    </location>
</feature>
<dbReference type="HOGENOM" id="CLU_2942268_0_0_1"/>
<dbReference type="EMBL" id="AZHE01000004">
    <property type="protein sequence ID" value="KHN99551.1"/>
    <property type="molecule type" value="Genomic_DNA"/>
</dbReference>
<organism evidence="2 3">
    <name type="scientific">Metarhizium album (strain ARSEF 1941)</name>
    <dbReference type="NCBI Taxonomy" id="1081103"/>
    <lineage>
        <taxon>Eukaryota</taxon>
        <taxon>Fungi</taxon>
        <taxon>Dikarya</taxon>
        <taxon>Ascomycota</taxon>
        <taxon>Pezizomycotina</taxon>
        <taxon>Sordariomycetes</taxon>
        <taxon>Hypocreomycetidae</taxon>
        <taxon>Hypocreales</taxon>
        <taxon>Clavicipitaceae</taxon>
        <taxon>Metarhizium</taxon>
    </lineage>
</organism>